<dbReference type="EMBL" id="CAJOBJ010208135">
    <property type="protein sequence ID" value="CAF5003083.1"/>
    <property type="molecule type" value="Genomic_DNA"/>
</dbReference>
<dbReference type="EMBL" id="CAJOBI010168647">
    <property type="protein sequence ID" value="CAF4880245.1"/>
    <property type="molecule type" value="Genomic_DNA"/>
</dbReference>
<name>A0A8S3CU69_9BILA</name>
<reference evidence="3" key="1">
    <citation type="submission" date="2021-02" db="EMBL/GenBank/DDBJ databases">
        <authorList>
            <person name="Nowell W R."/>
        </authorList>
    </citation>
    <scope>NUCLEOTIDE SEQUENCE</scope>
</reference>
<dbReference type="AlphaFoldDB" id="A0A8S3CU69"/>
<dbReference type="InterPro" id="IPR032350">
    <property type="entry name" value="Nbr1_FW"/>
</dbReference>
<accession>A0A8S3CU69</accession>
<proteinExistence type="predicted"/>
<evidence type="ECO:0000313" key="4">
    <source>
        <dbReference type="EMBL" id="CAF5003083.1"/>
    </source>
</evidence>
<dbReference type="Proteomes" id="UP000681720">
    <property type="component" value="Unassembled WGS sequence"/>
</dbReference>
<comment type="caution">
    <text evidence="3">The sequence shown here is derived from an EMBL/GenBank/DDBJ whole genome shotgun (WGS) entry which is preliminary data.</text>
</comment>
<gene>
    <name evidence="4" type="ORF">GIL414_LOCUS57366</name>
    <name evidence="2" type="ORF">SMN809_LOCUS50784</name>
    <name evidence="3" type="ORF">SMN809_LOCUS54191</name>
</gene>
<sequence length="59" mass="6802">RELLRIEEKIKLLRPFSARFIADENTPDGTAMKPGQVFRKGWILLNDGSMPWDSSDIQL</sequence>
<organism evidence="3 5">
    <name type="scientific">Rotaria magnacalcarata</name>
    <dbReference type="NCBI Taxonomy" id="392030"/>
    <lineage>
        <taxon>Eukaryota</taxon>
        <taxon>Metazoa</taxon>
        <taxon>Spiralia</taxon>
        <taxon>Gnathifera</taxon>
        <taxon>Rotifera</taxon>
        <taxon>Eurotatoria</taxon>
        <taxon>Bdelloidea</taxon>
        <taxon>Philodinida</taxon>
        <taxon>Philodinidae</taxon>
        <taxon>Rotaria</taxon>
    </lineage>
</organism>
<evidence type="ECO:0000259" key="1">
    <source>
        <dbReference type="Pfam" id="PF16158"/>
    </source>
</evidence>
<evidence type="ECO:0000313" key="2">
    <source>
        <dbReference type="EMBL" id="CAF4880245.1"/>
    </source>
</evidence>
<feature type="domain" description="Nbr1 FW" evidence="1">
    <location>
        <begin position="25"/>
        <end position="54"/>
    </location>
</feature>
<dbReference type="Proteomes" id="UP000676336">
    <property type="component" value="Unassembled WGS sequence"/>
</dbReference>
<protein>
    <recommendedName>
        <fullName evidence="1">Nbr1 FW domain-containing protein</fullName>
    </recommendedName>
</protein>
<evidence type="ECO:0000313" key="3">
    <source>
        <dbReference type="EMBL" id="CAF4952508.1"/>
    </source>
</evidence>
<feature type="non-terminal residue" evidence="3">
    <location>
        <position position="59"/>
    </location>
</feature>
<dbReference type="Gene3D" id="2.60.40.10">
    <property type="entry name" value="Immunoglobulins"/>
    <property type="match status" value="1"/>
</dbReference>
<dbReference type="EMBL" id="CAJOBI010188311">
    <property type="protein sequence ID" value="CAF4952508.1"/>
    <property type="molecule type" value="Genomic_DNA"/>
</dbReference>
<dbReference type="Pfam" id="PF16158">
    <property type="entry name" value="N_BRCA1_IG"/>
    <property type="match status" value="1"/>
</dbReference>
<dbReference type="InterPro" id="IPR013783">
    <property type="entry name" value="Ig-like_fold"/>
</dbReference>
<evidence type="ECO:0000313" key="5">
    <source>
        <dbReference type="Proteomes" id="UP000676336"/>
    </source>
</evidence>
<feature type="non-terminal residue" evidence="3">
    <location>
        <position position="1"/>
    </location>
</feature>